<dbReference type="PANTHER" id="PTHR43333">
    <property type="entry name" value="2-HACID_DH_C DOMAIN-CONTAINING PROTEIN"/>
    <property type="match status" value="1"/>
</dbReference>
<proteinExistence type="predicted"/>
<dbReference type="PANTHER" id="PTHR43333:SF1">
    <property type="entry name" value="D-ISOMER SPECIFIC 2-HYDROXYACID DEHYDROGENASE NAD-BINDING DOMAIN-CONTAINING PROTEIN"/>
    <property type="match status" value="1"/>
</dbReference>
<keyword evidence="2" id="KW-0520">NAD</keyword>
<evidence type="ECO:0000313" key="4">
    <source>
        <dbReference type="EMBL" id="GAA2459859.1"/>
    </source>
</evidence>
<dbReference type="SUPFAM" id="SSF51735">
    <property type="entry name" value="NAD(P)-binding Rossmann-fold domains"/>
    <property type="match status" value="1"/>
</dbReference>
<dbReference type="EMBL" id="BAAARW010000050">
    <property type="protein sequence ID" value="GAA2459859.1"/>
    <property type="molecule type" value="Genomic_DNA"/>
</dbReference>
<organism evidence="4 5">
    <name type="scientific">Actinomadura vinacea</name>
    <dbReference type="NCBI Taxonomy" id="115336"/>
    <lineage>
        <taxon>Bacteria</taxon>
        <taxon>Bacillati</taxon>
        <taxon>Actinomycetota</taxon>
        <taxon>Actinomycetes</taxon>
        <taxon>Streptosporangiales</taxon>
        <taxon>Thermomonosporaceae</taxon>
        <taxon>Actinomadura</taxon>
    </lineage>
</organism>
<feature type="domain" description="D-isomer specific 2-hydroxyacid dehydrogenase NAD-binding" evidence="3">
    <location>
        <begin position="104"/>
        <end position="277"/>
    </location>
</feature>
<sequence>MTERLILITEAPVPEDVIDGLRETAAGFEIIAKADLADELLARAEVVAGHLSPERLDIAKALRWNHLWTAGTDADLPQRMVDSDIVLTSSAGNGAVPLAEHALLLMMMLGRDMPRWTAAQSARRWERFRHGELAGKTVGIVGMGKAGQDLAVKCHAFHMRVLGLRSRPEKGATRVEHMYGPTEIVEFAAACDFLFVAAPLVETTRGMIDESVFAAMKPSAFIVNVSRGEIIDEPAMLAAVTEGRIAGAGLDAHREEPLPENSPWWSLPNVVVTPHNGATTPQTVARGMDIFVENVNRYVTGGRLLNVVDKNSGYAPV</sequence>
<evidence type="ECO:0000256" key="1">
    <source>
        <dbReference type="ARBA" id="ARBA00023002"/>
    </source>
</evidence>
<name>A0ABP5XP63_9ACTN</name>
<dbReference type="Pfam" id="PF02826">
    <property type="entry name" value="2-Hacid_dh_C"/>
    <property type="match status" value="1"/>
</dbReference>
<evidence type="ECO:0000313" key="5">
    <source>
        <dbReference type="Proteomes" id="UP001501231"/>
    </source>
</evidence>
<comment type="caution">
    <text evidence="4">The sequence shown here is derived from an EMBL/GenBank/DDBJ whole genome shotgun (WGS) entry which is preliminary data.</text>
</comment>
<dbReference type="Proteomes" id="UP001501231">
    <property type="component" value="Unassembled WGS sequence"/>
</dbReference>
<gene>
    <name evidence="4" type="ORF">GCM10010191_95260</name>
</gene>
<evidence type="ECO:0000259" key="3">
    <source>
        <dbReference type="Pfam" id="PF02826"/>
    </source>
</evidence>
<accession>A0ABP5XP63</accession>
<keyword evidence="1" id="KW-0560">Oxidoreductase</keyword>
<dbReference type="Gene3D" id="3.40.50.720">
    <property type="entry name" value="NAD(P)-binding Rossmann-like Domain"/>
    <property type="match status" value="2"/>
</dbReference>
<dbReference type="CDD" id="cd05300">
    <property type="entry name" value="2-Hacid_dh_1"/>
    <property type="match status" value="1"/>
</dbReference>
<dbReference type="InterPro" id="IPR029753">
    <property type="entry name" value="D-isomer_DH_CS"/>
</dbReference>
<protein>
    <submittedName>
        <fullName evidence="4">D-2-hydroxyacid dehydrogenase</fullName>
    </submittedName>
</protein>
<dbReference type="InterPro" id="IPR036291">
    <property type="entry name" value="NAD(P)-bd_dom_sf"/>
</dbReference>
<reference evidence="5" key="1">
    <citation type="journal article" date="2019" name="Int. J. Syst. Evol. Microbiol.">
        <title>The Global Catalogue of Microorganisms (GCM) 10K type strain sequencing project: providing services to taxonomists for standard genome sequencing and annotation.</title>
        <authorList>
            <consortium name="The Broad Institute Genomics Platform"/>
            <consortium name="The Broad Institute Genome Sequencing Center for Infectious Disease"/>
            <person name="Wu L."/>
            <person name="Ma J."/>
        </authorList>
    </citation>
    <scope>NUCLEOTIDE SEQUENCE [LARGE SCALE GENOMIC DNA]</scope>
    <source>
        <strain evidence="5">JCM 3325</strain>
    </source>
</reference>
<dbReference type="SUPFAM" id="SSF52283">
    <property type="entry name" value="Formate/glycerate dehydrogenase catalytic domain-like"/>
    <property type="match status" value="1"/>
</dbReference>
<dbReference type="RefSeq" id="WP_344598740.1">
    <property type="nucleotide sequence ID" value="NZ_BAAARW010000050.1"/>
</dbReference>
<evidence type="ECO:0000256" key="2">
    <source>
        <dbReference type="ARBA" id="ARBA00023027"/>
    </source>
</evidence>
<dbReference type="PROSITE" id="PS00671">
    <property type="entry name" value="D_2_HYDROXYACID_DH_3"/>
    <property type="match status" value="1"/>
</dbReference>
<dbReference type="InterPro" id="IPR006140">
    <property type="entry name" value="D-isomer_DH_NAD-bd"/>
</dbReference>
<keyword evidence="5" id="KW-1185">Reference proteome</keyword>